<feature type="compositionally biased region" description="Basic and acidic residues" evidence="1">
    <location>
        <begin position="172"/>
        <end position="183"/>
    </location>
</feature>
<dbReference type="AlphaFoldDB" id="A0A7R8WL01"/>
<feature type="compositionally biased region" description="Basic residues" evidence="1">
    <location>
        <begin position="100"/>
        <end position="109"/>
    </location>
</feature>
<sequence length="183" mass="20013">MCNVYSRNYNLLVNDDAGKCSSTSHLRLGRTSRRLLGTCRNSCDLNTQATGRSLTQQRSDEEDGVLMAATSVFVVEPGDEIYLASAGGLSCSRRRRYALNGRPRSHHSSGGHPAPAYGSGASTMNSSRSYSTTNSDHYAIVHSRPGSRPESRYSQKRHRSGPSMNGGHHHHSDYGNRAGHEVY</sequence>
<name>A0A7R8WL01_9CRUS</name>
<organism evidence="2">
    <name type="scientific">Cyprideis torosa</name>
    <dbReference type="NCBI Taxonomy" id="163714"/>
    <lineage>
        <taxon>Eukaryota</taxon>
        <taxon>Metazoa</taxon>
        <taxon>Ecdysozoa</taxon>
        <taxon>Arthropoda</taxon>
        <taxon>Crustacea</taxon>
        <taxon>Oligostraca</taxon>
        <taxon>Ostracoda</taxon>
        <taxon>Podocopa</taxon>
        <taxon>Podocopida</taxon>
        <taxon>Cytherocopina</taxon>
        <taxon>Cytheroidea</taxon>
        <taxon>Cytherideidae</taxon>
        <taxon>Cyprideis</taxon>
    </lineage>
</organism>
<dbReference type="OrthoDB" id="8171348at2759"/>
<feature type="compositionally biased region" description="Polar residues" evidence="1">
    <location>
        <begin position="120"/>
        <end position="136"/>
    </location>
</feature>
<evidence type="ECO:0000256" key="1">
    <source>
        <dbReference type="SAM" id="MobiDB-lite"/>
    </source>
</evidence>
<dbReference type="EMBL" id="OB663085">
    <property type="protein sequence ID" value="CAD7230949.1"/>
    <property type="molecule type" value="Genomic_DNA"/>
</dbReference>
<protein>
    <submittedName>
        <fullName evidence="2">Uncharacterized protein</fullName>
    </submittedName>
</protein>
<gene>
    <name evidence="2" type="ORF">CTOB1V02_LOCUS8804</name>
</gene>
<accession>A0A7R8WL01</accession>
<feature type="region of interest" description="Disordered" evidence="1">
    <location>
        <begin position="100"/>
        <end position="183"/>
    </location>
</feature>
<proteinExistence type="predicted"/>
<evidence type="ECO:0000313" key="2">
    <source>
        <dbReference type="EMBL" id="CAD7230949.1"/>
    </source>
</evidence>
<reference evidence="2" key="1">
    <citation type="submission" date="2020-11" db="EMBL/GenBank/DDBJ databases">
        <authorList>
            <person name="Tran Van P."/>
        </authorList>
    </citation>
    <scope>NUCLEOTIDE SEQUENCE</scope>
</reference>